<dbReference type="InterPro" id="IPR014235">
    <property type="entry name" value="Spore_PdaA"/>
</dbReference>
<dbReference type="InterPro" id="IPR050248">
    <property type="entry name" value="Polysacc_deacetylase_ArnD"/>
</dbReference>
<reference evidence="2" key="1">
    <citation type="submission" date="2020-10" db="EMBL/GenBank/DDBJ databases">
        <authorList>
            <person name="Gilroy R."/>
        </authorList>
    </citation>
    <scope>NUCLEOTIDE SEQUENCE</scope>
    <source>
        <strain evidence="2">ChiBcec15-4380</strain>
    </source>
</reference>
<dbReference type="Gene3D" id="3.20.20.370">
    <property type="entry name" value="Glycoside hydrolase/deacetylase"/>
    <property type="match status" value="1"/>
</dbReference>
<evidence type="ECO:0000313" key="3">
    <source>
        <dbReference type="Proteomes" id="UP000824239"/>
    </source>
</evidence>
<dbReference type="AlphaFoldDB" id="A0A9D1IXI5"/>
<dbReference type="GO" id="GO:0005975">
    <property type="term" value="P:carbohydrate metabolic process"/>
    <property type="evidence" value="ECO:0007669"/>
    <property type="project" value="InterPro"/>
</dbReference>
<dbReference type="EMBL" id="DVHE01000076">
    <property type="protein sequence ID" value="HIR51546.1"/>
    <property type="molecule type" value="Genomic_DNA"/>
</dbReference>
<dbReference type="InterPro" id="IPR011330">
    <property type="entry name" value="Glyco_hydro/deAcase_b/a-brl"/>
</dbReference>
<comment type="caution">
    <text evidence="2">The sequence shown here is derived from an EMBL/GenBank/DDBJ whole genome shotgun (WGS) entry which is preliminary data.</text>
</comment>
<gene>
    <name evidence="2" type="ORF">IAA53_09805</name>
</gene>
<evidence type="ECO:0000313" key="2">
    <source>
        <dbReference type="EMBL" id="HIR51546.1"/>
    </source>
</evidence>
<dbReference type="InterPro" id="IPR002509">
    <property type="entry name" value="NODB_dom"/>
</dbReference>
<dbReference type="Pfam" id="PF01522">
    <property type="entry name" value="Polysacc_deac_1"/>
    <property type="match status" value="1"/>
</dbReference>
<dbReference type="GO" id="GO:0016020">
    <property type="term" value="C:membrane"/>
    <property type="evidence" value="ECO:0007669"/>
    <property type="project" value="TreeGrafter"/>
</dbReference>
<name>A0A9D1IXI5_9FIRM</name>
<protein>
    <submittedName>
        <fullName evidence="2">Polysaccharide deacetylase family protein</fullName>
    </submittedName>
</protein>
<dbReference type="SUPFAM" id="SSF88713">
    <property type="entry name" value="Glycoside hydrolase/deacetylase"/>
    <property type="match status" value="1"/>
</dbReference>
<accession>A0A9D1IXI5</accession>
<sequence length="279" mass="30937">MAMMRRNGRILLFFGLLFGGVLAIGAAFSGSLLVAAGSWGLCFQDEGEPPVGNTSQTVLREYQAAYVGDPDEPVIYLTFDAGYENGCTAQILDVLQAHQVPATFFLVGNYLEQNPELVRRMADEGHTVGNHTWSHGDMSSIADPADFRSELERVEAAYEATTGREMEKYYRPPRGIYNEANLAMARELGYRTVFWSLAYVDWERDDQPTAEEAFAKLLPRIHNGAVVLLHSTSTTNAAILDELLTRWEEMGYTFAPISQLFADFDSPAGTNSGDTHIME</sequence>
<dbReference type="GO" id="GO:0016810">
    <property type="term" value="F:hydrolase activity, acting on carbon-nitrogen (but not peptide) bonds"/>
    <property type="evidence" value="ECO:0007669"/>
    <property type="project" value="InterPro"/>
</dbReference>
<dbReference type="PANTHER" id="PTHR10587">
    <property type="entry name" value="GLYCOSYL TRANSFERASE-RELATED"/>
    <property type="match status" value="1"/>
</dbReference>
<proteinExistence type="predicted"/>
<dbReference type="CDD" id="cd10948">
    <property type="entry name" value="CE4_BsPdaA_like"/>
    <property type="match status" value="1"/>
</dbReference>
<feature type="domain" description="NodB homology" evidence="1">
    <location>
        <begin position="73"/>
        <end position="255"/>
    </location>
</feature>
<organism evidence="2 3">
    <name type="scientific">Candidatus Avoscillospira avicola</name>
    <dbReference type="NCBI Taxonomy" id="2840706"/>
    <lineage>
        <taxon>Bacteria</taxon>
        <taxon>Bacillati</taxon>
        <taxon>Bacillota</taxon>
        <taxon>Clostridia</taxon>
        <taxon>Eubacteriales</taxon>
        <taxon>Oscillospiraceae</taxon>
        <taxon>Oscillospiraceae incertae sedis</taxon>
        <taxon>Candidatus Avoscillospira</taxon>
    </lineage>
</organism>
<dbReference type="PROSITE" id="PS51677">
    <property type="entry name" value="NODB"/>
    <property type="match status" value="1"/>
</dbReference>
<reference evidence="2" key="2">
    <citation type="journal article" date="2021" name="PeerJ">
        <title>Extensive microbial diversity within the chicken gut microbiome revealed by metagenomics and culture.</title>
        <authorList>
            <person name="Gilroy R."/>
            <person name="Ravi A."/>
            <person name="Getino M."/>
            <person name="Pursley I."/>
            <person name="Horton D.L."/>
            <person name="Alikhan N.F."/>
            <person name="Baker D."/>
            <person name="Gharbi K."/>
            <person name="Hall N."/>
            <person name="Watson M."/>
            <person name="Adriaenssens E.M."/>
            <person name="Foster-Nyarko E."/>
            <person name="Jarju S."/>
            <person name="Secka A."/>
            <person name="Antonio M."/>
            <person name="Oren A."/>
            <person name="Chaudhuri R.R."/>
            <person name="La Ragione R."/>
            <person name="Hildebrand F."/>
            <person name="Pallen M.J."/>
        </authorList>
    </citation>
    <scope>NUCLEOTIDE SEQUENCE</scope>
    <source>
        <strain evidence="2">ChiBcec15-4380</strain>
    </source>
</reference>
<evidence type="ECO:0000259" key="1">
    <source>
        <dbReference type="PROSITE" id="PS51677"/>
    </source>
</evidence>
<dbReference type="Proteomes" id="UP000824239">
    <property type="component" value="Unassembled WGS sequence"/>
</dbReference>
<dbReference type="PANTHER" id="PTHR10587:SF78">
    <property type="entry name" value="PEPTIDOGLYCAN-N-ACETYLMURAMIC ACID DEACETYLASE PDAA"/>
    <property type="match status" value="1"/>
</dbReference>